<feature type="compositionally biased region" description="Basic and acidic residues" evidence="1">
    <location>
        <begin position="57"/>
        <end position="72"/>
    </location>
</feature>
<keyword evidence="3" id="KW-1185">Reference proteome</keyword>
<feature type="region of interest" description="Disordered" evidence="1">
    <location>
        <begin position="397"/>
        <end position="441"/>
    </location>
</feature>
<dbReference type="STRING" id="759272.G0S5U2"/>
<accession>G0S5U2</accession>
<dbReference type="KEGG" id="cthr:CTHT_0033620"/>
<sequence>MPPINHAAFASVGIVAASVAVAAAIALYESPEVRRLANDLRRRIAIALHALGDNVDPARRAGREPRFNRPEDAEGFYQSYEMDADEETRRRQREELLYWNAVREEQRRRERESEEQQQSQSRGSTFDDFLEFDSTGDRGTLVYNSGANTRRNGLDSELRQRRGNTSEDIRGLQTSVISNPFSDEYGINTEEQIKLLSSSQVQLHDGAVSDIYGATPRIQSPRSQGPVAAASEILFDFESHSVSSSAQSDFATALGDVDDRESQASTLQDLPPRPRTPIRDVSSTPTAHTPSSNTATLTETVSVTPSTTSTATLEYELGEDEYMTAGQELDDEAYAAIQAWAHAHAQARSHTVSSAPSEISAVVESESEAEIISEGQLTPVGSDSTSVVGEWRNVTAAPSTDGDEYVVSDHESEGGDGIPTPGSWSDVGSVVSGSERAFGRS</sequence>
<feature type="compositionally biased region" description="Basic and acidic residues" evidence="1">
    <location>
        <begin position="152"/>
        <end position="170"/>
    </location>
</feature>
<evidence type="ECO:0000256" key="1">
    <source>
        <dbReference type="SAM" id="MobiDB-lite"/>
    </source>
</evidence>
<dbReference type="HOGENOM" id="CLU_038611_0_0_1"/>
<feature type="region of interest" description="Disordered" evidence="1">
    <location>
        <begin position="105"/>
        <end position="170"/>
    </location>
</feature>
<feature type="compositionally biased region" description="Basic and acidic residues" evidence="1">
    <location>
        <begin position="105"/>
        <end position="114"/>
    </location>
</feature>
<protein>
    <submittedName>
        <fullName evidence="2">Uncharacterized protein</fullName>
    </submittedName>
</protein>
<dbReference type="OrthoDB" id="3926760at2759"/>
<dbReference type="EMBL" id="GL988041">
    <property type="protein sequence ID" value="EGS21504.1"/>
    <property type="molecule type" value="Genomic_DNA"/>
</dbReference>
<proteinExistence type="predicted"/>
<dbReference type="Proteomes" id="UP000008066">
    <property type="component" value="Unassembled WGS sequence"/>
</dbReference>
<dbReference type="RefSeq" id="XP_006693800.1">
    <property type="nucleotide sequence ID" value="XM_006693737.1"/>
</dbReference>
<feature type="region of interest" description="Disordered" evidence="1">
    <location>
        <begin position="256"/>
        <end position="308"/>
    </location>
</feature>
<name>G0S5U2_CHATD</name>
<reference evidence="2 3" key="1">
    <citation type="journal article" date="2011" name="Cell">
        <title>Insight into structure and assembly of the nuclear pore complex by utilizing the genome of a eukaryotic thermophile.</title>
        <authorList>
            <person name="Amlacher S."/>
            <person name="Sarges P."/>
            <person name="Flemming D."/>
            <person name="van Noort V."/>
            <person name="Kunze R."/>
            <person name="Devos D.P."/>
            <person name="Arumugam M."/>
            <person name="Bork P."/>
            <person name="Hurt E."/>
        </authorList>
    </citation>
    <scope>NUCLEOTIDE SEQUENCE [LARGE SCALE GENOMIC DNA]</scope>
    <source>
        <strain evidence="3">DSM 1495 / CBS 144.50 / IMI 039719</strain>
    </source>
</reference>
<organism evidence="3">
    <name type="scientific">Chaetomium thermophilum (strain DSM 1495 / CBS 144.50 / IMI 039719)</name>
    <name type="common">Thermochaetoides thermophila</name>
    <dbReference type="NCBI Taxonomy" id="759272"/>
    <lineage>
        <taxon>Eukaryota</taxon>
        <taxon>Fungi</taxon>
        <taxon>Dikarya</taxon>
        <taxon>Ascomycota</taxon>
        <taxon>Pezizomycotina</taxon>
        <taxon>Sordariomycetes</taxon>
        <taxon>Sordariomycetidae</taxon>
        <taxon>Sordariales</taxon>
        <taxon>Chaetomiaceae</taxon>
        <taxon>Thermochaetoides</taxon>
    </lineage>
</organism>
<feature type="compositionally biased region" description="Low complexity" evidence="1">
    <location>
        <begin position="296"/>
        <end position="308"/>
    </location>
</feature>
<feature type="compositionally biased region" description="Polar residues" evidence="1">
    <location>
        <begin position="281"/>
        <end position="295"/>
    </location>
</feature>
<evidence type="ECO:0000313" key="3">
    <source>
        <dbReference type="Proteomes" id="UP000008066"/>
    </source>
</evidence>
<feature type="region of interest" description="Disordered" evidence="1">
    <location>
        <begin position="57"/>
        <end position="87"/>
    </location>
</feature>
<gene>
    <name evidence="2" type="ORF">CTHT_0033620</name>
</gene>
<dbReference type="eggNOG" id="ENOG502SII2">
    <property type="taxonomic scope" value="Eukaryota"/>
</dbReference>
<dbReference type="AlphaFoldDB" id="G0S5U2"/>
<feature type="compositionally biased region" description="Polar residues" evidence="1">
    <location>
        <begin position="142"/>
        <end position="151"/>
    </location>
</feature>
<feature type="compositionally biased region" description="Low complexity" evidence="1">
    <location>
        <begin position="422"/>
        <end position="434"/>
    </location>
</feature>
<evidence type="ECO:0000313" key="2">
    <source>
        <dbReference type="EMBL" id="EGS21504.1"/>
    </source>
</evidence>
<dbReference type="GeneID" id="18257400"/>